<accession>A0ABT8D2S8</accession>
<comment type="caution">
    <text evidence="2">The sequence shown here is derived from an EMBL/GenBank/DDBJ whole genome shotgun (WGS) entry which is preliminary data.</text>
</comment>
<organism evidence="2 3">
    <name type="scientific">Paracoccus cavernae</name>
    <dbReference type="NCBI Taxonomy" id="1571207"/>
    <lineage>
        <taxon>Bacteria</taxon>
        <taxon>Pseudomonadati</taxon>
        <taxon>Pseudomonadota</taxon>
        <taxon>Alphaproteobacteria</taxon>
        <taxon>Rhodobacterales</taxon>
        <taxon>Paracoccaceae</taxon>
        <taxon>Paracoccus</taxon>
    </lineage>
</organism>
<evidence type="ECO:0000256" key="1">
    <source>
        <dbReference type="SAM" id="Phobius"/>
    </source>
</evidence>
<keyword evidence="1" id="KW-0812">Transmembrane</keyword>
<dbReference type="Proteomes" id="UP001243846">
    <property type="component" value="Unassembled WGS sequence"/>
</dbReference>
<reference evidence="3" key="1">
    <citation type="journal article" date="2019" name="Int. J. Syst. Evol. Microbiol.">
        <title>The Global Catalogue of Microorganisms (GCM) 10K type strain sequencing project: providing services to taxonomists for standard genome sequencing and annotation.</title>
        <authorList>
            <consortium name="The Broad Institute Genomics Platform"/>
            <consortium name="The Broad Institute Genome Sequencing Center for Infectious Disease"/>
            <person name="Wu L."/>
            <person name="Ma J."/>
        </authorList>
    </citation>
    <scope>NUCLEOTIDE SEQUENCE [LARGE SCALE GENOMIC DNA]</scope>
    <source>
        <strain evidence="3">CECT 8482</strain>
    </source>
</reference>
<name>A0ABT8D2S8_9RHOB</name>
<feature type="transmembrane region" description="Helical" evidence="1">
    <location>
        <begin position="177"/>
        <end position="197"/>
    </location>
</feature>
<protein>
    <submittedName>
        <fullName evidence="2">Uncharacterized protein</fullName>
    </submittedName>
</protein>
<sequence>MDLNAAGSKHSDSASSILPPRRMACFWPGSGMAVRGRLVCYRRKWKCGWILLCRNFFLLSLGCGYRQFAGARVSAADLARCEQLVRDQSANDAEALSLLLPKCRDIGMVAMMDAQASGDDAQAAARRISAANQGDLNAHLLDWAAIGRGWWRCSERQSQDAYAADPEARMSKVPRRIWLMIAMVIIGIAPLASVPVARCVGRRVTWVNS</sequence>
<keyword evidence="1" id="KW-1133">Transmembrane helix</keyword>
<gene>
    <name evidence="2" type="ORF">QWZ10_00110</name>
</gene>
<evidence type="ECO:0000313" key="2">
    <source>
        <dbReference type="EMBL" id="MDN3710626.1"/>
    </source>
</evidence>
<proteinExistence type="predicted"/>
<keyword evidence="3" id="KW-1185">Reference proteome</keyword>
<keyword evidence="1" id="KW-0472">Membrane</keyword>
<dbReference type="EMBL" id="JAUFRC010000001">
    <property type="protein sequence ID" value="MDN3710626.1"/>
    <property type="molecule type" value="Genomic_DNA"/>
</dbReference>
<evidence type="ECO:0000313" key="3">
    <source>
        <dbReference type="Proteomes" id="UP001243846"/>
    </source>
</evidence>